<dbReference type="GO" id="GO:0046872">
    <property type="term" value="F:metal ion binding"/>
    <property type="evidence" value="ECO:0007669"/>
    <property type="project" value="UniProtKB-KW"/>
</dbReference>
<dbReference type="NCBIfam" id="TIGR02254">
    <property type="entry name" value="YjjG_YfnB"/>
    <property type="match status" value="1"/>
</dbReference>
<evidence type="ECO:0000256" key="1">
    <source>
        <dbReference type="ARBA" id="ARBA00022723"/>
    </source>
</evidence>
<dbReference type="NCBIfam" id="TIGR01549">
    <property type="entry name" value="HAD-SF-IA-v1"/>
    <property type="match status" value="1"/>
</dbReference>
<gene>
    <name evidence="2" type="primary">yjjG</name>
    <name evidence="2" type="ordered locus">PANA_0616</name>
</gene>
<dbReference type="GO" id="GO:0008253">
    <property type="term" value="F:5'-nucleotidase activity"/>
    <property type="evidence" value="ECO:0007669"/>
    <property type="project" value="InterPro"/>
</dbReference>
<reference evidence="2 3" key="1">
    <citation type="journal article" date="2010" name="J. Bacteriol.">
        <title>Genome sequence of Pantoea ananatis LMG20103, the causative agent of Eucalyptus blight and dieback.</title>
        <authorList>
            <person name="De Maayer P."/>
            <person name="Chan W.Y."/>
            <person name="Venter S.N."/>
            <person name="Toth I.K."/>
            <person name="Birch P.R."/>
            <person name="Joubert F."/>
            <person name="Coutinho T.A."/>
        </authorList>
    </citation>
    <scope>NUCLEOTIDE SEQUENCE [LARGE SCALE GENOMIC DNA]</scope>
    <source>
        <strain evidence="2 3">LMG 20103</strain>
    </source>
</reference>
<dbReference type="Pfam" id="PF00702">
    <property type="entry name" value="Hydrolase"/>
    <property type="match status" value="1"/>
</dbReference>
<dbReference type="CDD" id="cd04305">
    <property type="entry name" value="HAD_Neu5Ac-Pase_like"/>
    <property type="match status" value="1"/>
</dbReference>
<dbReference type="InterPro" id="IPR023198">
    <property type="entry name" value="PGP-like_dom2"/>
</dbReference>
<dbReference type="SFLD" id="SFLDS00003">
    <property type="entry name" value="Haloacid_Dehalogenase"/>
    <property type="match status" value="1"/>
</dbReference>
<dbReference type="InterPro" id="IPR006439">
    <property type="entry name" value="HAD-SF_hydro_IA"/>
</dbReference>
<organism evidence="2 3">
    <name type="scientific">Pantoea ananatis (strain LMG 20103)</name>
    <dbReference type="NCBI Taxonomy" id="706191"/>
    <lineage>
        <taxon>Bacteria</taxon>
        <taxon>Pseudomonadati</taxon>
        <taxon>Pseudomonadota</taxon>
        <taxon>Gammaproteobacteria</taxon>
        <taxon>Enterobacterales</taxon>
        <taxon>Erwiniaceae</taxon>
        <taxon>Pantoea</taxon>
    </lineage>
</organism>
<dbReference type="AlphaFoldDB" id="D4GJH3"/>
<dbReference type="InterPro" id="IPR052550">
    <property type="entry name" value="Pyrimidine_5'-ntase_YjjG"/>
</dbReference>
<dbReference type="PRINTS" id="PR00413">
    <property type="entry name" value="HADHALOGNASE"/>
</dbReference>
<dbReference type="InterPro" id="IPR023214">
    <property type="entry name" value="HAD_sf"/>
</dbReference>
<dbReference type="KEGG" id="pam:PANA_0616"/>
<evidence type="ECO:0000313" key="3">
    <source>
        <dbReference type="Proteomes" id="UP000001702"/>
    </source>
</evidence>
<evidence type="ECO:0000313" key="2">
    <source>
        <dbReference type="EMBL" id="ADD75783.1"/>
    </source>
</evidence>
<dbReference type="EMBL" id="CP001875">
    <property type="protein sequence ID" value="ADD75783.1"/>
    <property type="molecule type" value="Genomic_DNA"/>
</dbReference>
<dbReference type="InterPro" id="IPR036412">
    <property type="entry name" value="HAD-like_sf"/>
</dbReference>
<accession>D4GJH3</accession>
<dbReference type="PANTHER" id="PTHR47478">
    <property type="match status" value="1"/>
</dbReference>
<protein>
    <submittedName>
        <fullName evidence="2">YjjG</fullName>
    </submittedName>
</protein>
<name>D4GJH3_PANAM</name>
<sequence length="227" mass="25463">MMLDNWDCILFDADDTLFHFDSFAGLQRLFAGYDVQFTDQDFADYQAVNKPLWVEYQNGQLSALELQTRRFVGWGQKLSVAPAILNDGFLSAMAEICLPLEGAVSLMTLLHGRVKMGIITNGFTALQQRRLERTGFLEYFSALVVSEEVGVPKPDARIFDYALEQMGHPQRDRVLMVGDTPESDILGGMNAGVKTCWIDHGSRPLPESIKPDWRVNTLSELEALLKG</sequence>
<dbReference type="PANTHER" id="PTHR47478:SF1">
    <property type="entry name" value="PYRIMIDINE 5'-NUCLEOTIDASE YJJG"/>
    <property type="match status" value="1"/>
</dbReference>
<keyword evidence="1" id="KW-0479">Metal-binding</keyword>
<dbReference type="Proteomes" id="UP000001702">
    <property type="component" value="Chromosome"/>
</dbReference>
<dbReference type="Gene3D" id="1.10.150.240">
    <property type="entry name" value="Putative phosphatase, domain 2"/>
    <property type="match status" value="1"/>
</dbReference>
<dbReference type="SUPFAM" id="SSF56784">
    <property type="entry name" value="HAD-like"/>
    <property type="match status" value="1"/>
</dbReference>
<dbReference type="STRING" id="706191.PANA_0616"/>
<dbReference type="SFLD" id="SFLDG01129">
    <property type="entry name" value="C1.5:_HAD__Beta-PGM__Phosphata"/>
    <property type="match status" value="1"/>
</dbReference>
<dbReference type="Gene3D" id="3.40.50.1000">
    <property type="entry name" value="HAD superfamily/HAD-like"/>
    <property type="match status" value="1"/>
</dbReference>
<dbReference type="HOGENOM" id="CLU_045011_8_1_6"/>
<dbReference type="eggNOG" id="COG1011">
    <property type="taxonomic scope" value="Bacteria"/>
</dbReference>
<dbReference type="InterPro" id="IPR011951">
    <property type="entry name" value="HAD-SF_hydro_IA_YjjG/PynA"/>
</dbReference>
<dbReference type="NCBIfam" id="NF006976">
    <property type="entry name" value="PRK09449.1"/>
    <property type="match status" value="1"/>
</dbReference>
<proteinExistence type="predicted"/>
<keyword evidence="3" id="KW-1185">Reference proteome</keyword>